<comment type="caution">
    <text evidence="1">The sequence shown here is derived from an EMBL/GenBank/DDBJ whole genome shotgun (WGS) entry which is preliminary data.</text>
</comment>
<proteinExistence type="predicted"/>
<reference evidence="1 2" key="1">
    <citation type="submission" date="2024-04" db="EMBL/GenBank/DDBJ databases">
        <title>Tritrichomonas musculus Genome.</title>
        <authorList>
            <person name="Alves-Ferreira E."/>
            <person name="Grigg M."/>
            <person name="Lorenzi H."/>
            <person name="Galac M."/>
        </authorList>
    </citation>
    <scope>NUCLEOTIDE SEQUENCE [LARGE SCALE GENOMIC DNA]</scope>
    <source>
        <strain evidence="1 2">EAF2021</strain>
    </source>
</reference>
<keyword evidence="2" id="KW-1185">Reference proteome</keyword>
<name>A0ABR2JZX8_9EUKA</name>
<evidence type="ECO:0000313" key="2">
    <source>
        <dbReference type="Proteomes" id="UP001470230"/>
    </source>
</evidence>
<accession>A0ABR2JZX8</accession>
<sequence>MKPNDAVNNFSASKRVMIDLDDFSQSFVFDKEEGDDLDQIFTEYAKQTNEPKKKGHFNDGDKVEFNKNIFKSGKPLTSKITDDDIDALIKKAIATTVRRKREN</sequence>
<dbReference type="EMBL" id="JAPFFF010000008">
    <property type="protein sequence ID" value="KAK8884411.1"/>
    <property type="molecule type" value="Genomic_DNA"/>
</dbReference>
<organism evidence="1 2">
    <name type="scientific">Tritrichomonas musculus</name>
    <dbReference type="NCBI Taxonomy" id="1915356"/>
    <lineage>
        <taxon>Eukaryota</taxon>
        <taxon>Metamonada</taxon>
        <taxon>Parabasalia</taxon>
        <taxon>Tritrichomonadida</taxon>
        <taxon>Tritrichomonadidae</taxon>
        <taxon>Tritrichomonas</taxon>
    </lineage>
</organism>
<protein>
    <submittedName>
        <fullName evidence="1">Uncharacterized protein</fullName>
    </submittedName>
</protein>
<dbReference type="Proteomes" id="UP001470230">
    <property type="component" value="Unassembled WGS sequence"/>
</dbReference>
<evidence type="ECO:0000313" key="1">
    <source>
        <dbReference type="EMBL" id="KAK8884411.1"/>
    </source>
</evidence>
<gene>
    <name evidence="1" type="ORF">M9Y10_043521</name>
</gene>